<organism evidence="1 2">
    <name type="scientific">Mya arenaria</name>
    <name type="common">Soft-shell clam</name>
    <dbReference type="NCBI Taxonomy" id="6604"/>
    <lineage>
        <taxon>Eukaryota</taxon>
        <taxon>Metazoa</taxon>
        <taxon>Spiralia</taxon>
        <taxon>Lophotrochozoa</taxon>
        <taxon>Mollusca</taxon>
        <taxon>Bivalvia</taxon>
        <taxon>Autobranchia</taxon>
        <taxon>Heteroconchia</taxon>
        <taxon>Euheterodonta</taxon>
        <taxon>Imparidentia</taxon>
        <taxon>Neoheterodontei</taxon>
        <taxon>Myida</taxon>
        <taxon>Myoidea</taxon>
        <taxon>Myidae</taxon>
        <taxon>Mya</taxon>
    </lineage>
</organism>
<name>A0ABY7FDS3_MYAAR</name>
<gene>
    <name evidence="1" type="ORF">MAR_002168</name>
</gene>
<keyword evidence="2" id="KW-1185">Reference proteome</keyword>
<dbReference type="Proteomes" id="UP001164746">
    <property type="component" value="Chromosome 11"/>
</dbReference>
<accession>A0ABY7FDS3</accession>
<evidence type="ECO:0000313" key="2">
    <source>
        <dbReference type="Proteomes" id="UP001164746"/>
    </source>
</evidence>
<sequence>MLKETVSTVSYPLQLLFNRSLRDCVYPVSLKLANGDRSLPSNYRPISLISCEGKIIVEHIVFKYVYNHLHAKYLIYKLQSWFLPGHSA</sequence>
<evidence type="ECO:0000313" key="1">
    <source>
        <dbReference type="EMBL" id="WAR20330.1"/>
    </source>
</evidence>
<proteinExistence type="predicted"/>
<feature type="non-terminal residue" evidence="1">
    <location>
        <position position="1"/>
    </location>
</feature>
<dbReference type="EMBL" id="CP111022">
    <property type="protein sequence ID" value="WAR20330.1"/>
    <property type="molecule type" value="Genomic_DNA"/>
</dbReference>
<protein>
    <submittedName>
        <fullName evidence="1">Uncharacterized protein</fullName>
    </submittedName>
</protein>
<reference evidence="1" key="1">
    <citation type="submission" date="2022-11" db="EMBL/GenBank/DDBJ databases">
        <title>Centuries of genome instability and evolution in soft-shell clam transmissible cancer (bioRxiv).</title>
        <authorList>
            <person name="Hart S.F.M."/>
            <person name="Yonemitsu M.A."/>
            <person name="Giersch R.M."/>
            <person name="Beal B.F."/>
            <person name="Arriagada G."/>
            <person name="Davis B.W."/>
            <person name="Ostrander E.A."/>
            <person name="Goff S.P."/>
            <person name="Metzger M.J."/>
        </authorList>
    </citation>
    <scope>NUCLEOTIDE SEQUENCE</scope>
    <source>
        <strain evidence="1">MELC-2E11</strain>
        <tissue evidence="1">Siphon/mantle</tissue>
    </source>
</reference>